<keyword evidence="3" id="KW-1185">Reference proteome</keyword>
<feature type="region of interest" description="Disordered" evidence="1">
    <location>
        <begin position="299"/>
        <end position="335"/>
    </location>
</feature>
<feature type="compositionally biased region" description="Basic and acidic residues" evidence="1">
    <location>
        <begin position="1"/>
        <end position="13"/>
    </location>
</feature>
<protein>
    <submittedName>
        <fullName evidence="2">Uncharacterized protein</fullName>
    </submittedName>
</protein>
<comment type="caution">
    <text evidence="2">The sequence shown here is derived from an EMBL/GenBank/DDBJ whole genome shotgun (WGS) entry which is preliminary data.</text>
</comment>
<proteinExistence type="predicted"/>
<gene>
    <name evidence="2" type="ORF">PIB30_044768</name>
</gene>
<feature type="region of interest" description="Disordered" evidence="1">
    <location>
        <begin position="1"/>
        <end position="24"/>
    </location>
</feature>
<evidence type="ECO:0000256" key="1">
    <source>
        <dbReference type="SAM" id="MobiDB-lite"/>
    </source>
</evidence>
<name>A0ABU6QFE4_9FABA</name>
<accession>A0ABU6QFE4</accession>
<evidence type="ECO:0000313" key="3">
    <source>
        <dbReference type="Proteomes" id="UP001341840"/>
    </source>
</evidence>
<dbReference type="EMBL" id="JASCZI010000269">
    <property type="protein sequence ID" value="MED6110635.1"/>
    <property type="molecule type" value="Genomic_DNA"/>
</dbReference>
<dbReference type="Proteomes" id="UP001341840">
    <property type="component" value="Unassembled WGS sequence"/>
</dbReference>
<evidence type="ECO:0000313" key="2">
    <source>
        <dbReference type="EMBL" id="MED6110635.1"/>
    </source>
</evidence>
<reference evidence="2 3" key="1">
    <citation type="journal article" date="2023" name="Plants (Basel)">
        <title>Bridging the Gap: Combining Genomics and Transcriptomics Approaches to Understand Stylosanthes scabra, an Orphan Legume from the Brazilian Caatinga.</title>
        <authorList>
            <person name="Ferreira-Neto J.R.C."/>
            <person name="da Silva M.D."/>
            <person name="Binneck E."/>
            <person name="de Melo N.F."/>
            <person name="da Silva R.H."/>
            <person name="de Melo A.L.T.M."/>
            <person name="Pandolfi V."/>
            <person name="Bustamante F.O."/>
            <person name="Brasileiro-Vidal A.C."/>
            <person name="Benko-Iseppon A.M."/>
        </authorList>
    </citation>
    <scope>NUCLEOTIDE SEQUENCE [LARGE SCALE GENOMIC DNA]</scope>
    <source>
        <tissue evidence="2">Leaves</tissue>
    </source>
</reference>
<organism evidence="2 3">
    <name type="scientific">Stylosanthes scabra</name>
    <dbReference type="NCBI Taxonomy" id="79078"/>
    <lineage>
        <taxon>Eukaryota</taxon>
        <taxon>Viridiplantae</taxon>
        <taxon>Streptophyta</taxon>
        <taxon>Embryophyta</taxon>
        <taxon>Tracheophyta</taxon>
        <taxon>Spermatophyta</taxon>
        <taxon>Magnoliopsida</taxon>
        <taxon>eudicotyledons</taxon>
        <taxon>Gunneridae</taxon>
        <taxon>Pentapetalae</taxon>
        <taxon>rosids</taxon>
        <taxon>fabids</taxon>
        <taxon>Fabales</taxon>
        <taxon>Fabaceae</taxon>
        <taxon>Papilionoideae</taxon>
        <taxon>50 kb inversion clade</taxon>
        <taxon>dalbergioids sensu lato</taxon>
        <taxon>Dalbergieae</taxon>
        <taxon>Pterocarpus clade</taxon>
        <taxon>Stylosanthes</taxon>
    </lineage>
</organism>
<sequence>MSRVKQADKRARTDPNAPQPPLRLSQTPVERWFAEGDERTAFDEHLSRMEILPPKYIGDRVLPDVKYPEFWRLIDIQGLRPFLYMRGRYYPRFVAAAFTTIFIREDEDEGEEFALGFRLGGREYKFTLAALATAWGLKDEGDTFKGENYPLETWNEFSKATAVRELHLEYAAPGKYAVSRMSTDHRLLLYVLSYILLRRKSNHGTTTEEDLLILWAIVNEKQIHWPYLMAHRMLRYSQGKATSFLGLAHLWTGIFEMASLDLSREEVVNPSTVNIITSKNINQMQRNLVDQADAAEGVGEEAAGDMPMSDTQPQPTVGTSSQVPTETEVPSQEQSEVIEFVRKGFEEMRMMMFEGFTRLSERIDGLDTHMTSQDVDIRSLRDEFRSFKGEDVAFDPPEHQDGAPAQD</sequence>
<feature type="compositionally biased region" description="Polar residues" evidence="1">
    <location>
        <begin position="309"/>
        <end position="335"/>
    </location>
</feature>